<feature type="signal peptide" evidence="1">
    <location>
        <begin position="1"/>
        <end position="22"/>
    </location>
</feature>
<dbReference type="InterPro" id="IPR018725">
    <property type="entry name" value="DUF2259_secreted"/>
</dbReference>
<comment type="caution">
    <text evidence="2">The sequence shown here is derived from an EMBL/GenBank/DDBJ whole genome shotgun (WGS) entry which is preliminary data.</text>
</comment>
<evidence type="ECO:0000313" key="2">
    <source>
        <dbReference type="EMBL" id="MEX4008086.1"/>
    </source>
</evidence>
<feature type="chain" id="PRO_5047340694" evidence="1">
    <location>
        <begin position="23"/>
        <end position="241"/>
    </location>
</feature>
<name>A0ABV3WTT8_9HYPH</name>
<protein>
    <submittedName>
        <fullName evidence="2">DUF2259 domain-containing protein</fullName>
    </submittedName>
</protein>
<sequence>MRLFAAIAIFTATQFCAVSARAGDTAELNILGFTANGGVFAFEEFGIQDGSGFPYANRFYIDTATDSFLPGTPIRVRIDDETASLDDARAKARSQGEAIASQAELKANRGLTAGASPVTELSGDPHRMAVNPRAVFPVIDTPLELRLEEFALEGPELCESFGTVMGYRLIRVGVAPGEAASLLHEDTSIPSSRNCPLGYRIGAVQTFFPEGGDPVFAALIAVRSVGFEGPDHRWIAVPGKL</sequence>
<evidence type="ECO:0000256" key="1">
    <source>
        <dbReference type="SAM" id="SignalP"/>
    </source>
</evidence>
<dbReference type="Proteomes" id="UP001559025">
    <property type="component" value="Unassembled WGS sequence"/>
</dbReference>
<proteinExistence type="predicted"/>
<dbReference type="Pfam" id="PF10016">
    <property type="entry name" value="DUF2259"/>
    <property type="match status" value="1"/>
</dbReference>
<accession>A0ABV3WTT8</accession>
<organism evidence="2 3">
    <name type="scientific">Neoaquamicrobium sediminum</name>
    <dbReference type="NCBI Taxonomy" id="1849104"/>
    <lineage>
        <taxon>Bacteria</taxon>
        <taxon>Pseudomonadati</taxon>
        <taxon>Pseudomonadota</taxon>
        <taxon>Alphaproteobacteria</taxon>
        <taxon>Hyphomicrobiales</taxon>
        <taxon>Phyllobacteriaceae</taxon>
        <taxon>Neoaquamicrobium</taxon>
    </lineage>
</organism>
<evidence type="ECO:0000313" key="3">
    <source>
        <dbReference type="Proteomes" id="UP001559025"/>
    </source>
</evidence>
<dbReference type="RefSeq" id="WP_368803136.1">
    <property type="nucleotide sequence ID" value="NZ_JAZHFV010000003.1"/>
</dbReference>
<keyword evidence="3" id="KW-1185">Reference proteome</keyword>
<dbReference type="EMBL" id="JAZHFV010000003">
    <property type="protein sequence ID" value="MEX4008086.1"/>
    <property type="molecule type" value="Genomic_DNA"/>
</dbReference>
<keyword evidence="1" id="KW-0732">Signal</keyword>
<gene>
    <name evidence="2" type="ORF">V1479_12280</name>
</gene>
<reference evidence="2 3" key="1">
    <citation type="submission" date="2024-01" db="EMBL/GenBank/DDBJ databases">
        <title>New evidence supports the origin of RcGTA from prophage.</title>
        <authorList>
            <person name="Xu Y."/>
            <person name="Liu B."/>
            <person name="Chen F."/>
        </authorList>
    </citation>
    <scope>NUCLEOTIDE SEQUENCE [LARGE SCALE GENOMIC DNA]</scope>
    <source>
        <strain evidence="2 3">CBW1107-2</strain>
    </source>
</reference>